<dbReference type="GO" id="GO:0042273">
    <property type="term" value="P:ribosomal large subunit biogenesis"/>
    <property type="evidence" value="ECO:0007669"/>
    <property type="project" value="TreeGrafter"/>
</dbReference>
<feature type="region of interest" description="Disordered" evidence="8">
    <location>
        <begin position="194"/>
        <end position="242"/>
    </location>
</feature>
<comment type="function">
    <text evidence="1">Required for the processing of the 27S pre-rRNA.</text>
</comment>
<keyword evidence="10" id="KW-1185">Reference proteome</keyword>
<dbReference type="GO" id="GO:0005730">
    <property type="term" value="C:nucleolus"/>
    <property type="evidence" value="ECO:0007669"/>
    <property type="project" value="UniProtKB-SubCell"/>
</dbReference>
<evidence type="ECO:0000256" key="5">
    <source>
        <dbReference type="ARBA" id="ARBA00023054"/>
    </source>
</evidence>
<dbReference type="Pfam" id="PF05890">
    <property type="entry name" value="Ebp2"/>
    <property type="match status" value="1"/>
</dbReference>
<keyword evidence="4" id="KW-0690">Ribosome biogenesis</keyword>
<feature type="compositionally biased region" description="Basic residues" evidence="8">
    <location>
        <begin position="230"/>
        <end position="242"/>
    </location>
</feature>
<evidence type="ECO:0000256" key="1">
    <source>
        <dbReference type="ARBA" id="ARBA00003387"/>
    </source>
</evidence>
<dbReference type="GO" id="GO:0034399">
    <property type="term" value="C:nuclear periphery"/>
    <property type="evidence" value="ECO:0007669"/>
    <property type="project" value="TreeGrafter"/>
</dbReference>
<reference evidence="9" key="1">
    <citation type="journal article" date="2023" name="IScience">
        <title>Live-bearing cockroach genome reveals convergent evolutionary mechanisms linked to viviparity in insects and beyond.</title>
        <authorList>
            <person name="Fouks B."/>
            <person name="Harrison M.C."/>
            <person name="Mikhailova A.A."/>
            <person name="Marchal E."/>
            <person name="English S."/>
            <person name="Carruthers M."/>
            <person name="Jennings E.C."/>
            <person name="Chiamaka E.L."/>
            <person name="Frigard R.A."/>
            <person name="Pippel M."/>
            <person name="Attardo G.M."/>
            <person name="Benoit J.B."/>
            <person name="Bornberg-Bauer E."/>
            <person name="Tobe S.S."/>
        </authorList>
    </citation>
    <scope>NUCLEOTIDE SEQUENCE</scope>
    <source>
        <strain evidence="9">Stay&amp;Tobe</strain>
    </source>
</reference>
<reference evidence="9" key="2">
    <citation type="submission" date="2023-05" db="EMBL/GenBank/DDBJ databases">
        <authorList>
            <person name="Fouks B."/>
        </authorList>
    </citation>
    <scope>NUCLEOTIDE SEQUENCE</scope>
    <source>
        <strain evidence="9">Stay&amp;Tobe</strain>
        <tissue evidence="9">Testes</tissue>
    </source>
</reference>
<evidence type="ECO:0000313" key="9">
    <source>
        <dbReference type="EMBL" id="KAJ9575335.1"/>
    </source>
</evidence>
<gene>
    <name evidence="9" type="ORF">L9F63_025712</name>
</gene>
<name>A0AAD8E2W0_DIPPU</name>
<keyword evidence="5 7" id="KW-0175">Coiled coil</keyword>
<evidence type="ECO:0000256" key="4">
    <source>
        <dbReference type="ARBA" id="ARBA00022517"/>
    </source>
</evidence>
<dbReference type="Proteomes" id="UP001233999">
    <property type="component" value="Unassembled WGS sequence"/>
</dbReference>
<evidence type="ECO:0000256" key="2">
    <source>
        <dbReference type="ARBA" id="ARBA00004604"/>
    </source>
</evidence>
<dbReference type="InterPro" id="IPR008610">
    <property type="entry name" value="Ebp2"/>
</dbReference>
<comment type="similarity">
    <text evidence="3">Belongs to the EBP2 family.</text>
</comment>
<comment type="subcellular location">
    <subcellularLocation>
        <location evidence="2">Nucleus</location>
        <location evidence="2">Nucleolus</location>
    </subcellularLocation>
</comment>
<evidence type="ECO:0000313" key="10">
    <source>
        <dbReference type="Proteomes" id="UP001233999"/>
    </source>
</evidence>
<dbReference type="GO" id="GO:0006364">
    <property type="term" value="P:rRNA processing"/>
    <property type="evidence" value="ECO:0007669"/>
    <property type="project" value="TreeGrafter"/>
</dbReference>
<feature type="coiled-coil region" evidence="7">
    <location>
        <begin position="33"/>
        <end position="60"/>
    </location>
</feature>
<dbReference type="PANTHER" id="PTHR13028">
    <property type="entry name" value="RRNA PROCESSING PROTEIN EBNA1-BINDING PROTEIN-RELATED"/>
    <property type="match status" value="1"/>
</dbReference>
<dbReference type="EMBL" id="JASPKZ010009968">
    <property type="protein sequence ID" value="KAJ9575335.1"/>
    <property type="molecule type" value="Genomic_DNA"/>
</dbReference>
<evidence type="ECO:0000256" key="3">
    <source>
        <dbReference type="ARBA" id="ARBA00007336"/>
    </source>
</evidence>
<comment type="caution">
    <text evidence="9">The sequence shown here is derived from an EMBL/GenBank/DDBJ whole genome shotgun (WGS) entry which is preliminary data.</text>
</comment>
<dbReference type="GO" id="GO:0030687">
    <property type="term" value="C:preribosome, large subunit precursor"/>
    <property type="evidence" value="ECO:0007669"/>
    <property type="project" value="TreeGrafter"/>
</dbReference>
<keyword evidence="6" id="KW-0539">Nucleus</keyword>
<evidence type="ECO:0000256" key="8">
    <source>
        <dbReference type="SAM" id="MobiDB-lite"/>
    </source>
</evidence>
<organism evidence="9 10">
    <name type="scientific">Diploptera punctata</name>
    <name type="common">Pacific beetle cockroach</name>
    <dbReference type="NCBI Taxonomy" id="6984"/>
    <lineage>
        <taxon>Eukaryota</taxon>
        <taxon>Metazoa</taxon>
        <taxon>Ecdysozoa</taxon>
        <taxon>Arthropoda</taxon>
        <taxon>Hexapoda</taxon>
        <taxon>Insecta</taxon>
        <taxon>Pterygota</taxon>
        <taxon>Neoptera</taxon>
        <taxon>Polyneoptera</taxon>
        <taxon>Dictyoptera</taxon>
        <taxon>Blattodea</taxon>
        <taxon>Blaberoidea</taxon>
        <taxon>Blaberidae</taxon>
        <taxon>Diplopterinae</taxon>
        <taxon>Diploptera</taxon>
    </lineage>
</organism>
<proteinExistence type="inferred from homology"/>
<evidence type="ECO:0000256" key="7">
    <source>
        <dbReference type="SAM" id="Coils"/>
    </source>
</evidence>
<dbReference type="AlphaFoldDB" id="A0AAD8E2W0"/>
<evidence type="ECO:0000256" key="6">
    <source>
        <dbReference type="ARBA" id="ARBA00023242"/>
    </source>
</evidence>
<protein>
    <submittedName>
        <fullName evidence="9">Uncharacterized protein</fullName>
    </submittedName>
</protein>
<dbReference type="PANTHER" id="PTHR13028:SF0">
    <property type="entry name" value="RRNA-PROCESSING PROTEIN EBP2-RELATED"/>
    <property type="match status" value="1"/>
</dbReference>
<sequence>MSDLEYSNDDVESDSETELQEAFAKGLLKPGLNVEYVEEKKHFKNKIVEMKEKLNGIQLNLEWIERLDLVNEPAPIAPEIAIKIQEEQLKHEAKLSQFKGKKKKAIVNGVEDPSLNDFQMAKSDEHMHKVREHLLKKQRGQELNERVKQMRHLRKVGKQVQVQAKLKQASEKRELMEEVKKYRKGLRKDLDFLDDKKKKNSSVQGNQKENRNKKLNMKQKYKDNKFGFGGKKRGIKRNTRTV</sequence>
<accession>A0AAD8E2W0</accession>